<gene>
    <name evidence="1" type="ORF">SAMN05421766_103674</name>
</gene>
<keyword evidence="2" id="KW-1185">Reference proteome</keyword>
<comment type="caution">
    <text evidence="1">The sequence shown here is derived from an EMBL/GenBank/DDBJ whole genome shotgun (WGS) entry which is preliminary data.</text>
</comment>
<evidence type="ECO:0000313" key="2">
    <source>
        <dbReference type="Proteomes" id="UP000185728"/>
    </source>
</evidence>
<name>A0ABY1KSY5_9FLAO</name>
<accession>A0ABY1KSY5</accession>
<dbReference type="RefSeq" id="WP_076455410.1">
    <property type="nucleotide sequence ID" value="NZ_FTOB01000003.1"/>
</dbReference>
<dbReference type="Proteomes" id="UP000185728">
    <property type="component" value="Unassembled WGS sequence"/>
</dbReference>
<dbReference type="EMBL" id="FTOB01000003">
    <property type="protein sequence ID" value="SIS73075.1"/>
    <property type="molecule type" value="Genomic_DNA"/>
</dbReference>
<sequence>MIRRTSGKFAQNYEAKKYARPKSATNKPAKAADPSAEFRLLHSSYLNELVEAAEYKVVTKKKKKLFWTVNEEIVVDNYKDFLNSKTSLVGALNDRAFLMFDDLQNFLKQKGIHITNSLTEEARQKFGTRDEHPILINYPTAKKLAEQLKHLNITDEDLRKADTDNLHQLNENLFEKQRSEIKTFEQAVNEIDKDAILLVRIRD</sequence>
<proteinExistence type="predicted"/>
<reference evidence="1 2" key="1">
    <citation type="submission" date="2017-01" db="EMBL/GenBank/DDBJ databases">
        <authorList>
            <person name="Varghese N."/>
            <person name="Submissions S."/>
        </authorList>
    </citation>
    <scope>NUCLEOTIDE SEQUENCE [LARGE SCALE GENOMIC DNA]</scope>
    <source>
        <strain evidence="1 2">DSM 2061</strain>
    </source>
</reference>
<protein>
    <submittedName>
        <fullName evidence="1">Uncharacterized protein</fullName>
    </submittedName>
</protein>
<evidence type="ECO:0000313" key="1">
    <source>
        <dbReference type="EMBL" id="SIS73075.1"/>
    </source>
</evidence>
<organism evidence="1 2">
    <name type="scientific">Zobellia uliginosa</name>
    <dbReference type="NCBI Taxonomy" id="143224"/>
    <lineage>
        <taxon>Bacteria</taxon>
        <taxon>Pseudomonadati</taxon>
        <taxon>Bacteroidota</taxon>
        <taxon>Flavobacteriia</taxon>
        <taxon>Flavobacteriales</taxon>
        <taxon>Flavobacteriaceae</taxon>
        <taxon>Zobellia</taxon>
    </lineage>
</organism>